<proteinExistence type="predicted"/>
<keyword evidence="6" id="KW-1185">Reference proteome</keyword>
<dbReference type="InterPro" id="IPR019389">
    <property type="entry name" value="Selenoprotein_T"/>
</dbReference>
<feature type="transmembrane region" description="Helical" evidence="4">
    <location>
        <begin position="175"/>
        <end position="195"/>
    </location>
</feature>
<keyword evidence="4" id="KW-0472">Membrane</keyword>
<evidence type="ECO:0000313" key="6">
    <source>
        <dbReference type="Proteomes" id="UP000186817"/>
    </source>
</evidence>
<evidence type="ECO:0000256" key="2">
    <source>
        <dbReference type="ARBA" id="ARBA00023284"/>
    </source>
</evidence>
<feature type="compositionally biased region" description="Basic and acidic residues" evidence="3">
    <location>
        <begin position="22"/>
        <end position="73"/>
    </location>
</feature>
<evidence type="ECO:0000256" key="1">
    <source>
        <dbReference type="ARBA" id="ARBA00022729"/>
    </source>
</evidence>
<feature type="region of interest" description="Disordered" evidence="3">
    <location>
        <begin position="1"/>
        <end position="76"/>
    </location>
</feature>
<feature type="transmembrane region" description="Helical" evidence="4">
    <location>
        <begin position="207"/>
        <end position="224"/>
    </location>
</feature>
<keyword evidence="4" id="KW-0812">Transmembrane</keyword>
<gene>
    <name evidence="5" type="primary">HSP6</name>
    <name evidence="5" type="ORF">AK812_SmicGene1668</name>
</gene>
<sequence>MRPEYLLWPDLALQQSGMAGDTVEKVQEKDQEKEPKEKEPKDKEPREKEPKDQEVVKKTEGKSADGAEAKPKPQEASPATLLALVAGCLAIATVSAVVSQSDVMNGGSLIRWYDSLWAEHIVPAPSAPKNVCTIQFCQSCTNGLFNQIAQLIQSRASVPLNVHPAGYPAPPLAQFYANIVSIMQILLIGMLMLVGESLPEAIRENKMSAIFGLFMVTNMFAGALTKTNAFEIYVGDELIWSTMAANRSPNLQDLIQGFASVGVNIVMQS</sequence>
<evidence type="ECO:0000313" key="5">
    <source>
        <dbReference type="EMBL" id="OLQ14215.1"/>
    </source>
</evidence>
<evidence type="ECO:0000256" key="4">
    <source>
        <dbReference type="SAM" id="Phobius"/>
    </source>
</evidence>
<dbReference type="OrthoDB" id="60822at2759"/>
<dbReference type="EMBL" id="LSRX01000018">
    <property type="protein sequence ID" value="OLQ14215.1"/>
    <property type="molecule type" value="Genomic_DNA"/>
</dbReference>
<keyword evidence="4" id="KW-1133">Transmembrane helix</keyword>
<comment type="caution">
    <text evidence="5">The sequence shown here is derived from an EMBL/GenBank/DDBJ whole genome shotgun (WGS) entry which is preliminary data.</text>
</comment>
<dbReference type="Proteomes" id="UP000186817">
    <property type="component" value="Unassembled WGS sequence"/>
</dbReference>
<accession>A0A1Q9F3F5</accession>
<dbReference type="GO" id="GO:0045454">
    <property type="term" value="P:cell redox homeostasis"/>
    <property type="evidence" value="ECO:0007669"/>
    <property type="project" value="TreeGrafter"/>
</dbReference>
<keyword evidence="1" id="KW-0732">Signal</keyword>
<evidence type="ECO:0000256" key="3">
    <source>
        <dbReference type="SAM" id="MobiDB-lite"/>
    </source>
</evidence>
<organism evidence="5 6">
    <name type="scientific">Symbiodinium microadriaticum</name>
    <name type="common">Dinoflagellate</name>
    <name type="synonym">Zooxanthella microadriatica</name>
    <dbReference type="NCBI Taxonomy" id="2951"/>
    <lineage>
        <taxon>Eukaryota</taxon>
        <taxon>Sar</taxon>
        <taxon>Alveolata</taxon>
        <taxon>Dinophyceae</taxon>
        <taxon>Suessiales</taxon>
        <taxon>Symbiodiniaceae</taxon>
        <taxon>Symbiodinium</taxon>
    </lineage>
</organism>
<reference evidence="5 6" key="1">
    <citation type="submission" date="2016-02" db="EMBL/GenBank/DDBJ databases">
        <title>Genome analysis of coral dinoflagellate symbionts highlights evolutionary adaptations to a symbiotic lifestyle.</title>
        <authorList>
            <person name="Aranda M."/>
            <person name="Li Y."/>
            <person name="Liew Y.J."/>
            <person name="Baumgarten S."/>
            <person name="Simakov O."/>
            <person name="Wilson M."/>
            <person name="Piel J."/>
            <person name="Ashoor H."/>
            <person name="Bougouffa S."/>
            <person name="Bajic V.B."/>
            <person name="Ryu T."/>
            <person name="Ravasi T."/>
            <person name="Bayer T."/>
            <person name="Micklem G."/>
            <person name="Kim H."/>
            <person name="Bhak J."/>
            <person name="Lajeunesse T.C."/>
            <person name="Voolstra C.R."/>
        </authorList>
    </citation>
    <scope>NUCLEOTIDE SEQUENCE [LARGE SCALE GENOMIC DNA]</scope>
    <source>
        <strain evidence="5 6">CCMP2467</strain>
    </source>
</reference>
<dbReference type="PANTHER" id="PTHR13544:SF0">
    <property type="entry name" value="THIOREDOXIN REDUCTASE-LIKE SELENOPROTEIN T"/>
    <property type="match status" value="1"/>
</dbReference>
<keyword evidence="2" id="KW-0676">Redox-active center</keyword>
<dbReference type="GO" id="GO:0004791">
    <property type="term" value="F:thioredoxin-disulfide reductase (NADPH) activity"/>
    <property type="evidence" value="ECO:0007669"/>
    <property type="project" value="TreeGrafter"/>
</dbReference>
<dbReference type="AlphaFoldDB" id="A0A1Q9F3F5"/>
<protein>
    <submittedName>
        <fullName evidence="5">Putative esophageal gland cell secretory protein 6</fullName>
    </submittedName>
</protein>
<feature type="transmembrane region" description="Helical" evidence="4">
    <location>
        <begin position="79"/>
        <end position="98"/>
    </location>
</feature>
<dbReference type="InterPro" id="IPR011893">
    <property type="entry name" value="Selenoprotein_Rdx-typ"/>
</dbReference>
<name>A0A1Q9F3F5_SYMMI</name>
<dbReference type="PANTHER" id="PTHR13544">
    <property type="entry name" value="SELENOPROTEIN T"/>
    <property type="match status" value="1"/>
</dbReference>
<dbReference type="Pfam" id="PF10262">
    <property type="entry name" value="Rdx"/>
    <property type="match status" value="1"/>
</dbReference>
<dbReference type="GO" id="GO:0005789">
    <property type="term" value="C:endoplasmic reticulum membrane"/>
    <property type="evidence" value="ECO:0007669"/>
    <property type="project" value="TreeGrafter"/>
</dbReference>